<sequence length="63" mass="7191">MPRKHGIDQYAWQHQCEEADAAAGDEPEKQSDPLRLPRVDIGTFRPSFYQCLCGDPDERGNED</sequence>
<gene>
    <name evidence="1" type="ORF">LzC2_06740</name>
</gene>
<proteinExistence type="predicted"/>
<name>A0ABX1VC30_9PLAN</name>
<dbReference type="EMBL" id="WTPX01000012">
    <property type="protein sequence ID" value="NNJ24616.1"/>
    <property type="molecule type" value="Genomic_DNA"/>
</dbReference>
<reference evidence="1 2" key="1">
    <citation type="journal article" date="2020" name="Syst. Appl. Microbiol.">
        <title>Alienimonas chondri sp. nov., a novel planctomycete isolated from the biofilm of the red alga Chondrus crispus.</title>
        <authorList>
            <person name="Vitorino I."/>
            <person name="Albuquerque L."/>
            <person name="Wiegand S."/>
            <person name="Kallscheuer N."/>
            <person name="da Costa M.S."/>
            <person name="Lobo-da-Cunha A."/>
            <person name="Jogler C."/>
            <person name="Lage O.M."/>
        </authorList>
    </citation>
    <scope>NUCLEOTIDE SEQUENCE [LARGE SCALE GENOMIC DNA]</scope>
    <source>
        <strain evidence="1 2">LzC2</strain>
    </source>
</reference>
<keyword evidence="2" id="KW-1185">Reference proteome</keyword>
<protein>
    <submittedName>
        <fullName evidence="1">Uncharacterized protein</fullName>
    </submittedName>
</protein>
<organism evidence="1 2">
    <name type="scientific">Alienimonas chondri</name>
    <dbReference type="NCBI Taxonomy" id="2681879"/>
    <lineage>
        <taxon>Bacteria</taxon>
        <taxon>Pseudomonadati</taxon>
        <taxon>Planctomycetota</taxon>
        <taxon>Planctomycetia</taxon>
        <taxon>Planctomycetales</taxon>
        <taxon>Planctomycetaceae</taxon>
        <taxon>Alienimonas</taxon>
    </lineage>
</organism>
<dbReference type="Proteomes" id="UP000609651">
    <property type="component" value="Unassembled WGS sequence"/>
</dbReference>
<comment type="caution">
    <text evidence="1">The sequence shown here is derived from an EMBL/GenBank/DDBJ whole genome shotgun (WGS) entry which is preliminary data.</text>
</comment>
<accession>A0ABX1VC30</accession>
<evidence type="ECO:0000313" key="1">
    <source>
        <dbReference type="EMBL" id="NNJ24616.1"/>
    </source>
</evidence>
<evidence type="ECO:0000313" key="2">
    <source>
        <dbReference type="Proteomes" id="UP000609651"/>
    </source>
</evidence>